<dbReference type="AlphaFoldDB" id="A0A919DQV4"/>
<keyword evidence="3" id="KW-0067">ATP-binding</keyword>
<proteinExistence type="predicted"/>
<dbReference type="CDD" id="cd16936">
    <property type="entry name" value="HATPase_RsbW-like"/>
    <property type="match status" value="1"/>
</dbReference>
<keyword evidence="3" id="KW-0547">Nucleotide-binding</keyword>
<dbReference type="Gene3D" id="3.30.565.10">
    <property type="entry name" value="Histidine kinase-like ATPase, C-terminal domain"/>
    <property type="match status" value="1"/>
</dbReference>
<evidence type="ECO:0000256" key="1">
    <source>
        <dbReference type="ARBA" id="ARBA00022527"/>
    </source>
</evidence>
<dbReference type="EMBL" id="BNBT01000065">
    <property type="protein sequence ID" value="GHE68994.1"/>
    <property type="molecule type" value="Genomic_DNA"/>
</dbReference>
<organism evidence="3 4">
    <name type="scientific">Streptomyces longispororuber</name>
    <dbReference type="NCBI Taxonomy" id="68230"/>
    <lineage>
        <taxon>Bacteria</taxon>
        <taxon>Bacillati</taxon>
        <taxon>Actinomycetota</taxon>
        <taxon>Actinomycetes</taxon>
        <taxon>Kitasatosporales</taxon>
        <taxon>Streptomycetaceae</taxon>
        <taxon>Streptomyces</taxon>
    </lineage>
</organism>
<sequence>MRAGLALAGDDGCIASARHRAAAFLDEADAAHRLPISARARELVPLVVSELVTNARKYAPGPVLMELRLTARAVDVVVWDSDPAVPTARAVDPGRIGQHGLEIVKAVAESLFVEQEPVGKRITARIALSEHPCEGTRPTT</sequence>
<accession>A0A919DQV4</accession>
<gene>
    <name evidence="3" type="ORF">GCM10018785_41920</name>
</gene>
<keyword evidence="4" id="KW-1185">Reference proteome</keyword>
<feature type="domain" description="Histidine kinase/HSP90-like ATPase" evidence="2">
    <location>
        <begin position="22"/>
        <end position="125"/>
    </location>
</feature>
<dbReference type="InterPro" id="IPR050267">
    <property type="entry name" value="Anti-sigma-factor_SerPK"/>
</dbReference>
<dbReference type="PANTHER" id="PTHR35526">
    <property type="entry name" value="ANTI-SIGMA-F FACTOR RSBW-RELATED"/>
    <property type="match status" value="1"/>
</dbReference>
<dbReference type="PANTHER" id="PTHR35526:SF3">
    <property type="entry name" value="ANTI-SIGMA-F FACTOR RSBW"/>
    <property type="match status" value="1"/>
</dbReference>
<reference evidence="3" key="1">
    <citation type="journal article" date="2014" name="Int. J. Syst. Evol. Microbiol.">
        <title>Complete genome sequence of Corynebacterium casei LMG S-19264T (=DSM 44701T), isolated from a smear-ripened cheese.</title>
        <authorList>
            <consortium name="US DOE Joint Genome Institute (JGI-PGF)"/>
            <person name="Walter F."/>
            <person name="Albersmeier A."/>
            <person name="Kalinowski J."/>
            <person name="Ruckert C."/>
        </authorList>
    </citation>
    <scope>NUCLEOTIDE SEQUENCE</scope>
    <source>
        <strain evidence="3">JCM 4784</strain>
    </source>
</reference>
<dbReference type="Proteomes" id="UP000608024">
    <property type="component" value="Unassembled WGS sequence"/>
</dbReference>
<reference evidence="3" key="2">
    <citation type="submission" date="2020-09" db="EMBL/GenBank/DDBJ databases">
        <authorList>
            <person name="Sun Q."/>
            <person name="Ohkuma M."/>
        </authorList>
    </citation>
    <scope>NUCLEOTIDE SEQUENCE</scope>
    <source>
        <strain evidence="3">JCM 4784</strain>
    </source>
</reference>
<evidence type="ECO:0000313" key="3">
    <source>
        <dbReference type="EMBL" id="GHE68994.1"/>
    </source>
</evidence>
<dbReference type="InterPro" id="IPR036890">
    <property type="entry name" value="HATPase_C_sf"/>
</dbReference>
<dbReference type="GO" id="GO:0004674">
    <property type="term" value="F:protein serine/threonine kinase activity"/>
    <property type="evidence" value="ECO:0007669"/>
    <property type="project" value="UniProtKB-KW"/>
</dbReference>
<dbReference type="Pfam" id="PF13581">
    <property type="entry name" value="HATPase_c_2"/>
    <property type="match status" value="1"/>
</dbReference>
<evidence type="ECO:0000259" key="2">
    <source>
        <dbReference type="Pfam" id="PF13581"/>
    </source>
</evidence>
<evidence type="ECO:0000313" key="4">
    <source>
        <dbReference type="Proteomes" id="UP000608024"/>
    </source>
</evidence>
<protein>
    <submittedName>
        <fullName evidence="3">ATP-binding protein</fullName>
    </submittedName>
</protein>
<keyword evidence="1" id="KW-0418">Kinase</keyword>
<dbReference type="InterPro" id="IPR003594">
    <property type="entry name" value="HATPase_dom"/>
</dbReference>
<keyword evidence="1" id="KW-0808">Transferase</keyword>
<dbReference type="GO" id="GO:0005524">
    <property type="term" value="F:ATP binding"/>
    <property type="evidence" value="ECO:0007669"/>
    <property type="project" value="UniProtKB-KW"/>
</dbReference>
<dbReference type="SUPFAM" id="SSF55874">
    <property type="entry name" value="ATPase domain of HSP90 chaperone/DNA topoisomerase II/histidine kinase"/>
    <property type="match status" value="1"/>
</dbReference>
<keyword evidence="1" id="KW-0723">Serine/threonine-protein kinase</keyword>
<name>A0A919DQV4_9ACTN</name>
<comment type="caution">
    <text evidence="3">The sequence shown here is derived from an EMBL/GenBank/DDBJ whole genome shotgun (WGS) entry which is preliminary data.</text>
</comment>